<evidence type="ECO:0000313" key="5">
    <source>
        <dbReference type="EMBL" id="MFC4652567.1"/>
    </source>
</evidence>
<dbReference type="PROSITE" id="PS00798">
    <property type="entry name" value="ALDOKETO_REDUCTASE_1"/>
    <property type="match status" value="1"/>
</dbReference>
<dbReference type="CDD" id="cd19071">
    <property type="entry name" value="AKR_AKR1-5-like"/>
    <property type="match status" value="1"/>
</dbReference>
<dbReference type="RefSeq" id="WP_213536001.1">
    <property type="nucleotide sequence ID" value="NZ_BOVQ01000005.1"/>
</dbReference>
<evidence type="ECO:0000313" key="6">
    <source>
        <dbReference type="Proteomes" id="UP001595987"/>
    </source>
</evidence>
<proteinExistence type="inferred from homology"/>
<dbReference type="PRINTS" id="PR00069">
    <property type="entry name" value="ALDKETRDTASE"/>
</dbReference>
<comment type="caution">
    <text evidence="5">The sequence shown here is derived from an EMBL/GenBank/DDBJ whole genome shotgun (WGS) entry which is preliminary data.</text>
</comment>
<dbReference type="PANTHER" id="PTHR43827:SF3">
    <property type="entry name" value="NADP-DEPENDENT OXIDOREDUCTASE DOMAIN-CONTAINING PROTEIN"/>
    <property type="match status" value="1"/>
</dbReference>
<dbReference type="EMBL" id="JBHSGD010000005">
    <property type="protein sequence ID" value="MFC4652567.1"/>
    <property type="molecule type" value="Genomic_DNA"/>
</dbReference>
<evidence type="ECO:0000256" key="2">
    <source>
        <dbReference type="ARBA" id="ARBA00022857"/>
    </source>
</evidence>
<evidence type="ECO:0000256" key="3">
    <source>
        <dbReference type="ARBA" id="ARBA00023002"/>
    </source>
</evidence>
<evidence type="ECO:0000256" key="1">
    <source>
        <dbReference type="ARBA" id="ARBA00007905"/>
    </source>
</evidence>
<gene>
    <name evidence="5" type="ORF">ACFO26_06560</name>
</gene>
<keyword evidence="6" id="KW-1185">Reference proteome</keyword>
<dbReference type="Pfam" id="PF00248">
    <property type="entry name" value="Aldo_ket_red"/>
    <property type="match status" value="1"/>
</dbReference>
<keyword evidence="3" id="KW-0560">Oxidoreductase</keyword>
<evidence type="ECO:0000259" key="4">
    <source>
        <dbReference type="Pfam" id="PF00248"/>
    </source>
</evidence>
<dbReference type="InterPro" id="IPR036812">
    <property type="entry name" value="NAD(P)_OxRdtase_dom_sf"/>
</dbReference>
<dbReference type="InterPro" id="IPR020471">
    <property type="entry name" value="AKR"/>
</dbReference>
<sequence>MTILVETYTLANGVKIPKVGFGTWQTPDGDTAYNAVANALKAGYRHIDTAKVYGNESSVGRAIKDSGIAREELFITTKCPADTKTYDGALADFESSLERLGLDYVDLYLIHAPWSWREIGKSNDAGNKEVWRAFEDIYKSGRAKSIGISNFDVADMTKLFATATIKPMVNQIQYYVGFTEPKIAQFAQENGLLVEAYSPLATGHMLENEKIIALAEKYKVSTAQLAIRFCLQNGVLPLPKATSLGHIEDNARLDFKISEEDMKALNTLEDTARDFGHNPTQG</sequence>
<dbReference type="InterPro" id="IPR023210">
    <property type="entry name" value="NADP_OxRdtase_dom"/>
</dbReference>
<organism evidence="5 6">
    <name type="scientific">Lactococcus nasutitermitis</name>
    <dbReference type="NCBI Taxonomy" id="1652957"/>
    <lineage>
        <taxon>Bacteria</taxon>
        <taxon>Bacillati</taxon>
        <taxon>Bacillota</taxon>
        <taxon>Bacilli</taxon>
        <taxon>Lactobacillales</taxon>
        <taxon>Streptococcaceae</taxon>
        <taxon>Lactococcus</taxon>
    </lineage>
</organism>
<dbReference type="InterPro" id="IPR018170">
    <property type="entry name" value="Aldo/ket_reductase_CS"/>
</dbReference>
<feature type="domain" description="NADP-dependent oxidoreductase" evidence="4">
    <location>
        <begin position="18"/>
        <end position="268"/>
    </location>
</feature>
<dbReference type="SUPFAM" id="SSF51430">
    <property type="entry name" value="NAD(P)-linked oxidoreductase"/>
    <property type="match status" value="1"/>
</dbReference>
<dbReference type="Gene3D" id="3.20.20.100">
    <property type="entry name" value="NADP-dependent oxidoreductase domain"/>
    <property type="match status" value="1"/>
</dbReference>
<protein>
    <submittedName>
        <fullName evidence="5">Aldo/keto reductase</fullName>
    </submittedName>
</protein>
<reference evidence="6" key="1">
    <citation type="journal article" date="2019" name="Int. J. Syst. Evol. Microbiol.">
        <title>The Global Catalogue of Microorganisms (GCM) 10K type strain sequencing project: providing services to taxonomists for standard genome sequencing and annotation.</title>
        <authorList>
            <consortium name="The Broad Institute Genomics Platform"/>
            <consortium name="The Broad Institute Genome Sequencing Center for Infectious Disease"/>
            <person name="Wu L."/>
            <person name="Ma J."/>
        </authorList>
    </citation>
    <scope>NUCLEOTIDE SEQUENCE [LARGE SCALE GENOMIC DNA]</scope>
    <source>
        <strain evidence="6">CCUG 63287</strain>
    </source>
</reference>
<dbReference type="Proteomes" id="UP001595987">
    <property type="component" value="Unassembled WGS sequence"/>
</dbReference>
<comment type="similarity">
    <text evidence="1">Belongs to the aldo/keto reductase family.</text>
</comment>
<keyword evidence="2" id="KW-0521">NADP</keyword>
<name>A0ABV9JE19_9LACT</name>
<accession>A0ABV9JE19</accession>
<dbReference type="PANTHER" id="PTHR43827">
    <property type="entry name" value="2,5-DIKETO-D-GLUCONIC ACID REDUCTASE"/>
    <property type="match status" value="1"/>
</dbReference>
<dbReference type="PIRSF" id="PIRSF000097">
    <property type="entry name" value="AKR"/>
    <property type="match status" value="1"/>
</dbReference>
<dbReference type="PROSITE" id="PS00062">
    <property type="entry name" value="ALDOKETO_REDUCTASE_2"/>
    <property type="match status" value="1"/>
</dbReference>